<reference evidence="1" key="1">
    <citation type="journal article" date="2019" name="bioRxiv">
        <title>The Genome of the Zebra Mussel, Dreissena polymorpha: A Resource for Invasive Species Research.</title>
        <authorList>
            <person name="McCartney M.A."/>
            <person name="Auch B."/>
            <person name="Kono T."/>
            <person name="Mallez S."/>
            <person name="Zhang Y."/>
            <person name="Obille A."/>
            <person name="Becker A."/>
            <person name="Abrahante J.E."/>
            <person name="Garbe J."/>
            <person name="Badalamenti J.P."/>
            <person name="Herman A."/>
            <person name="Mangelson H."/>
            <person name="Liachko I."/>
            <person name="Sullivan S."/>
            <person name="Sone E.D."/>
            <person name="Koren S."/>
            <person name="Silverstein K.A.T."/>
            <person name="Beckman K.B."/>
            <person name="Gohl D.M."/>
        </authorList>
    </citation>
    <scope>NUCLEOTIDE SEQUENCE</scope>
    <source>
        <strain evidence="1">Duluth1</strain>
        <tissue evidence="1">Whole animal</tissue>
    </source>
</reference>
<proteinExistence type="predicted"/>
<organism evidence="1 2">
    <name type="scientific">Dreissena polymorpha</name>
    <name type="common">Zebra mussel</name>
    <name type="synonym">Mytilus polymorpha</name>
    <dbReference type="NCBI Taxonomy" id="45954"/>
    <lineage>
        <taxon>Eukaryota</taxon>
        <taxon>Metazoa</taxon>
        <taxon>Spiralia</taxon>
        <taxon>Lophotrochozoa</taxon>
        <taxon>Mollusca</taxon>
        <taxon>Bivalvia</taxon>
        <taxon>Autobranchia</taxon>
        <taxon>Heteroconchia</taxon>
        <taxon>Euheterodonta</taxon>
        <taxon>Imparidentia</taxon>
        <taxon>Neoheterodontei</taxon>
        <taxon>Myida</taxon>
        <taxon>Dreissenoidea</taxon>
        <taxon>Dreissenidae</taxon>
        <taxon>Dreissena</taxon>
    </lineage>
</organism>
<comment type="caution">
    <text evidence="1">The sequence shown here is derived from an EMBL/GenBank/DDBJ whole genome shotgun (WGS) entry which is preliminary data.</text>
</comment>
<dbReference type="EMBL" id="JAIWYP010000002">
    <property type="protein sequence ID" value="KAH3865938.1"/>
    <property type="molecule type" value="Genomic_DNA"/>
</dbReference>
<gene>
    <name evidence="1" type="ORF">DPMN_028985</name>
</gene>
<keyword evidence="2" id="KW-1185">Reference proteome</keyword>
<reference evidence="1" key="2">
    <citation type="submission" date="2020-11" db="EMBL/GenBank/DDBJ databases">
        <authorList>
            <person name="McCartney M.A."/>
            <person name="Auch B."/>
            <person name="Kono T."/>
            <person name="Mallez S."/>
            <person name="Becker A."/>
            <person name="Gohl D.M."/>
            <person name="Silverstein K.A.T."/>
            <person name="Koren S."/>
            <person name="Bechman K.B."/>
            <person name="Herman A."/>
            <person name="Abrahante J.E."/>
            <person name="Garbe J."/>
        </authorList>
    </citation>
    <scope>NUCLEOTIDE SEQUENCE</scope>
    <source>
        <strain evidence="1">Duluth1</strain>
        <tissue evidence="1">Whole animal</tissue>
    </source>
</reference>
<protein>
    <submittedName>
        <fullName evidence="1">Uncharacterized protein</fullName>
    </submittedName>
</protein>
<dbReference type="Proteomes" id="UP000828390">
    <property type="component" value="Unassembled WGS sequence"/>
</dbReference>
<dbReference type="AlphaFoldDB" id="A0A9D4LYA3"/>
<evidence type="ECO:0000313" key="1">
    <source>
        <dbReference type="EMBL" id="KAH3865938.1"/>
    </source>
</evidence>
<sequence length="57" mass="6535">MESQIPTQQDLNSYDNPLEAEVLVPVLDLPEGPCSQHVSRPQRACKQPKHLSDYVFW</sequence>
<name>A0A9D4LYA3_DREPO</name>
<accession>A0A9D4LYA3</accession>
<evidence type="ECO:0000313" key="2">
    <source>
        <dbReference type="Proteomes" id="UP000828390"/>
    </source>
</evidence>